<dbReference type="Proteomes" id="UP001183643">
    <property type="component" value="Unassembled WGS sequence"/>
</dbReference>
<dbReference type="SUPFAM" id="SSF46955">
    <property type="entry name" value="Putative DNA-binding domain"/>
    <property type="match status" value="1"/>
</dbReference>
<dbReference type="GO" id="GO:0003677">
    <property type="term" value="F:DNA binding"/>
    <property type="evidence" value="ECO:0007669"/>
    <property type="project" value="UniProtKB-KW"/>
</dbReference>
<dbReference type="RefSeq" id="WP_310365011.1">
    <property type="nucleotide sequence ID" value="NZ_JAVDYB010000001.1"/>
</dbReference>
<dbReference type="Gene3D" id="1.10.1660.10">
    <property type="match status" value="1"/>
</dbReference>
<dbReference type="PANTHER" id="PTHR30204">
    <property type="entry name" value="REDOX-CYCLING DRUG-SENSING TRANSCRIPTIONAL ACTIVATOR SOXR"/>
    <property type="match status" value="1"/>
</dbReference>
<protein>
    <submittedName>
        <fullName evidence="3">DNA-binding transcriptional MerR regulator</fullName>
    </submittedName>
</protein>
<dbReference type="Pfam" id="PF13411">
    <property type="entry name" value="MerR_1"/>
    <property type="match status" value="1"/>
</dbReference>
<feature type="domain" description="HTH merR-type" evidence="2">
    <location>
        <begin position="4"/>
        <end position="73"/>
    </location>
</feature>
<evidence type="ECO:0000256" key="1">
    <source>
        <dbReference type="ARBA" id="ARBA00023125"/>
    </source>
</evidence>
<dbReference type="PROSITE" id="PS50937">
    <property type="entry name" value="HTH_MERR_2"/>
    <property type="match status" value="1"/>
</dbReference>
<comment type="caution">
    <text evidence="3">The sequence shown here is derived from an EMBL/GenBank/DDBJ whole genome shotgun (WGS) entry which is preliminary data.</text>
</comment>
<dbReference type="SMART" id="SM00422">
    <property type="entry name" value="HTH_MERR"/>
    <property type="match status" value="1"/>
</dbReference>
<reference evidence="3" key="1">
    <citation type="submission" date="2023-07" db="EMBL/GenBank/DDBJ databases">
        <title>Sequencing the genomes of 1000 actinobacteria strains.</title>
        <authorList>
            <person name="Klenk H.-P."/>
        </authorList>
    </citation>
    <scope>NUCLEOTIDE SEQUENCE</scope>
    <source>
        <strain evidence="3">DSM 44707</strain>
    </source>
</reference>
<dbReference type="PANTHER" id="PTHR30204:SF93">
    <property type="entry name" value="HTH MERR-TYPE DOMAIN-CONTAINING PROTEIN"/>
    <property type="match status" value="1"/>
</dbReference>
<gene>
    <name evidence="3" type="ORF">J2S41_001608</name>
</gene>
<evidence type="ECO:0000259" key="2">
    <source>
        <dbReference type="PROSITE" id="PS50937"/>
    </source>
</evidence>
<dbReference type="EMBL" id="JAVDYB010000001">
    <property type="protein sequence ID" value="MDR7274830.1"/>
    <property type="molecule type" value="Genomic_DNA"/>
</dbReference>
<sequence>MDELYPIGDVARRTGLSVSAIRFYADAGVIAPTGHTGAGYRLYDVHAIAALELVRTLRELGAGLDDIRRLLAGETSLHDLASAHLDLVERQLRTLQARRAVLRTVVRQHTATEQVNLMHKLASMSDDDRARLIEEFWTEVTDGLDLSDLVDELIRMRPVLPEEPTTAQLEAWITLADTVRDPAFRAAVRDYLHDTFASGTGERWSDADAARLAGLLGEARVAAEAGLPADSPQARDLATRFLAMLAEGNPDGGDVRRQVIDADPAARAERGAEPLGRYHALVAAINGTPAPPYGAPASRWLHAAVRAL</sequence>
<dbReference type="GO" id="GO:0003700">
    <property type="term" value="F:DNA-binding transcription factor activity"/>
    <property type="evidence" value="ECO:0007669"/>
    <property type="project" value="InterPro"/>
</dbReference>
<dbReference type="InterPro" id="IPR047057">
    <property type="entry name" value="MerR_fam"/>
</dbReference>
<dbReference type="PRINTS" id="PR00040">
    <property type="entry name" value="HTHMERR"/>
</dbReference>
<evidence type="ECO:0000313" key="4">
    <source>
        <dbReference type="Proteomes" id="UP001183643"/>
    </source>
</evidence>
<dbReference type="InterPro" id="IPR000551">
    <property type="entry name" value="MerR-type_HTH_dom"/>
</dbReference>
<keyword evidence="4" id="KW-1185">Reference proteome</keyword>
<organism evidence="3 4">
    <name type="scientific">Catenuloplanes atrovinosus</name>
    <dbReference type="NCBI Taxonomy" id="137266"/>
    <lineage>
        <taxon>Bacteria</taxon>
        <taxon>Bacillati</taxon>
        <taxon>Actinomycetota</taxon>
        <taxon>Actinomycetes</taxon>
        <taxon>Micromonosporales</taxon>
        <taxon>Micromonosporaceae</taxon>
        <taxon>Catenuloplanes</taxon>
    </lineage>
</organism>
<keyword evidence="1 3" id="KW-0238">DNA-binding</keyword>
<name>A0AAE4CAQ4_9ACTN</name>
<dbReference type="CDD" id="cd00592">
    <property type="entry name" value="HTH_MerR-like"/>
    <property type="match status" value="1"/>
</dbReference>
<evidence type="ECO:0000313" key="3">
    <source>
        <dbReference type="EMBL" id="MDR7274830.1"/>
    </source>
</evidence>
<proteinExistence type="predicted"/>
<dbReference type="AlphaFoldDB" id="A0AAE4CAQ4"/>
<dbReference type="InterPro" id="IPR009061">
    <property type="entry name" value="DNA-bd_dom_put_sf"/>
</dbReference>
<accession>A0AAE4CAQ4</accession>